<dbReference type="EMBL" id="JACJTC010000011">
    <property type="protein sequence ID" value="MBD2612947.1"/>
    <property type="molecule type" value="Genomic_DNA"/>
</dbReference>
<evidence type="ECO:0000313" key="3">
    <source>
        <dbReference type="Proteomes" id="UP000606396"/>
    </source>
</evidence>
<organism evidence="2 3">
    <name type="scientific">Nostoc punctiforme FACHB-252</name>
    <dbReference type="NCBI Taxonomy" id="1357509"/>
    <lineage>
        <taxon>Bacteria</taxon>
        <taxon>Bacillati</taxon>
        <taxon>Cyanobacteriota</taxon>
        <taxon>Cyanophyceae</taxon>
        <taxon>Nostocales</taxon>
        <taxon>Nostocaceae</taxon>
        <taxon>Nostoc</taxon>
    </lineage>
</organism>
<dbReference type="Proteomes" id="UP000606396">
    <property type="component" value="Unassembled WGS sequence"/>
</dbReference>
<accession>A0ABR8HAW3</accession>
<dbReference type="Pfam" id="PF00583">
    <property type="entry name" value="Acetyltransf_1"/>
    <property type="match status" value="1"/>
</dbReference>
<evidence type="ECO:0000259" key="1">
    <source>
        <dbReference type="PROSITE" id="PS51186"/>
    </source>
</evidence>
<dbReference type="SUPFAM" id="SSF55729">
    <property type="entry name" value="Acyl-CoA N-acyltransferases (Nat)"/>
    <property type="match status" value="1"/>
</dbReference>
<dbReference type="RefSeq" id="WP_190950351.1">
    <property type="nucleotide sequence ID" value="NZ_JACJTC010000011.1"/>
</dbReference>
<sequence length="175" mass="20566">MIDFSLLNCRAVCGQDENFLFELYASTRAEELDAWGWNQSQREAFLQMQFKAQRWSYQINFPQAEHQIVEYCHRPVGSILVNRRPTEILLVAIALLPKYRNQGIGTRLIQTLLDEAAQNHQIVRLQVIWHNRAFHLYERLGFYKTSHTTSHIQMEWQLSKASSFTISHQSISSRN</sequence>
<keyword evidence="3" id="KW-1185">Reference proteome</keyword>
<dbReference type="InterPro" id="IPR016181">
    <property type="entry name" value="Acyl_CoA_acyltransferase"/>
</dbReference>
<feature type="domain" description="N-acetyltransferase" evidence="1">
    <location>
        <begin position="7"/>
        <end position="159"/>
    </location>
</feature>
<dbReference type="CDD" id="cd04301">
    <property type="entry name" value="NAT_SF"/>
    <property type="match status" value="1"/>
</dbReference>
<comment type="caution">
    <text evidence="2">The sequence shown here is derived from an EMBL/GenBank/DDBJ whole genome shotgun (WGS) entry which is preliminary data.</text>
</comment>
<dbReference type="InterPro" id="IPR000182">
    <property type="entry name" value="GNAT_dom"/>
</dbReference>
<protein>
    <submittedName>
        <fullName evidence="2">GNAT family N-acetyltransferase</fullName>
    </submittedName>
</protein>
<reference evidence="2 3" key="1">
    <citation type="journal article" date="2020" name="ISME J.">
        <title>Comparative genomics reveals insights into cyanobacterial evolution and habitat adaptation.</title>
        <authorList>
            <person name="Chen M.Y."/>
            <person name="Teng W.K."/>
            <person name="Zhao L."/>
            <person name="Hu C.X."/>
            <person name="Zhou Y.K."/>
            <person name="Han B.P."/>
            <person name="Song L.R."/>
            <person name="Shu W.S."/>
        </authorList>
    </citation>
    <scope>NUCLEOTIDE SEQUENCE [LARGE SCALE GENOMIC DNA]</scope>
    <source>
        <strain evidence="2 3">FACHB-252</strain>
    </source>
</reference>
<gene>
    <name evidence="2" type="ORF">H6G94_16985</name>
</gene>
<dbReference type="Gene3D" id="3.40.630.30">
    <property type="match status" value="1"/>
</dbReference>
<name>A0ABR8HAW3_NOSPU</name>
<proteinExistence type="predicted"/>
<evidence type="ECO:0000313" key="2">
    <source>
        <dbReference type="EMBL" id="MBD2612947.1"/>
    </source>
</evidence>
<dbReference type="PROSITE" id="PS51186">
    <property type="entry name" value="GNAT"/>
    <property type="match status" value="1"/>
</dbReference>